<sequence length="195" mass="22780">MNLSEIPYNMKFTFGPNLREIPVNKMDMLHGMMYIQNELRKEDTSTNEEKGNLHGTLGSFLRIIGELDDSERHIKKAISIAENTGNIGSAFYNKLRLAHTHQWKNEFDISNRIFRELIDQAEEDPDYSAYLDFAYEHQGKNLFDQGKYDQAIEYFQNALDIRKQDGNEELIKLTESAIESTRKKQNELDHNTKSR</sequence>
<dbReference type="Pfam" id="PF07719">
    <property type="entry name" value="TPR_2"/>
    <property type="match status" value="1"/>
</dbReference>
<reference evidence="5" key="1">
    <citation type="journal article" date="2019" name="Int. J. Syst. Evol. Microbiol.">
        <title>The Global Catalogue of Microorganisms (GCM) 10K type strain sequencing project: providing services to taxonomists for standard genome sequencing and annotation.</title>
        <authorList>
            <consortium name="The Broad Institute Genomics Platform"/>
            <consortium name="The Broad Institute Genome Sequencing Center for Infectious Disease"/>
            <person name="Wu L."/>
            <person name="Ma J."/>
        </authorList>
    </citation>
    <scope>NUCLEOTIDE SEQUENCE [LARGE SCALE GENOMIC DNA]</scope>
    <source>
        <strain evidence="5">CGMCC 4.7426</strain>
    </source>
</reference>
<dbReference type="InterPro" id="IPR019734">
    <property type="entry name" value="TPR_rpt"/>
</dbReference>
<evidence type="ECO:0000256" key="3">
    <source>
        <dbReference type="PROSITE-ProRule" id="PRU00339"/>
    </source>
</evidence>
<proteinExistence type="predicted"/>
<dbReference type="InterPro" id="IPR011990">
    <property type="entry name" value="TPR-like_helical_dom_sf"/>
</dbReference>
<dbReference type="PROSITE" id="PS50005">
    <property type="entry name" value="TPR"/>
    <property type="match status" value="1"/>
</dbReference>
<protein>
    <submittedName>
        <fullName evidence="4">Tetratricopeptide repeat protein</fullName>
    </submittedName>
</protein>
<evidence type="ECO:0000313" key="5">
    <source>
        <dbReference type="Proteomes" id="UP001595989"/>
    </source>
</evidence>
<dbReference type="Proteomes" id="UP001595989">
    <property type="component" value="Unassembled WGS sequence"/>
</dbReference>
<dbReference type="RefSeq" id="WP_390298091.1">
    <property type="nucleotide sequence ID" value="NZ_JBHSFU010000009.1"/>
</dbReference>
<dbReference type="SMART" id="SM00028">
    <property type="entry name" value="TPR"/>
    <property type="match status" value="2"/>
</dbReference>
<name>A0ABV9DNN6_9BACI</name>
<keyword evidence="1" id="KW-0677">Repeat</keyword>
<dbReference type="InterPro" id="IPR013105">
    <property type="entry name" value="TPR_2"/>
</dbReference>
<gene>
    <name evidence="4" type="ORF">ACFO3D_15510</name>
</gene>
<keyword evidence="2 3" id="KW-0802">TPR repeat</keyword>
<keyword evidence="5" id="KW-1185">Reference proteome</keyword>
<dbReference type="SUPFAM" id="SSF48452">
    <property type="entry name" value="TPR-like"/>
    <property type="match status" value="1"/>
</dbReference>
<comment type="caution">
    <text evidence="4">The sequence shown here is derived from an EMBL/GenBank/DDBJ whole genome shotgun (WGS) entry which is preliminary data.</text>
</comment>
<accession>A0ABV9DNN6</accession>
<evidence type="ECO:0000256" key="2">
    <source>
        <dbReference type="ARBA" id="ARBA00022803"/>
    </source>
</evidence>
<organism evidence="4 5">
    <name type="scientific">Virgibacillus kekensis</name>
    <dbReference type="NCBI Taxonomy" id="202261"/>
    <lineage>
        <taxon>Bacteria</taxon>
        <taxon>Bacillati</taxon>
        <taxon>Bacillota</taxon>
        <taxon>Bacilli</taxon>
        <taxon>Bacillales</taxon>
        <taxon>Bacillaceae</taxon>
        <taxon>Virgibacillus</taxon>
    </lineage>
</organism>
<evidence type="ECO:0000256" key="1">
    <source>
        <dbReference type="ARBA" id="ARBA00022737"/>
    </source>
</evidence>
<evidence type="ECO:0000313" key="4">
    <source>
        <dbReference type="EMBL" id="MFC4559605.1"/>
    </source>
</evidence>
<dbReference type="EMBL" id="JBHSFU010000009">
    <property type="protein sequence ID" value="MFC4559605.1"/>
    <property type="molecule type" value="Genomic_DNA"/>
</dbReference>
<feature type="repeat" description="TPR" evidence="3">
    <location>
        <begin position="132"/>
        <end position="165"/>
    </location>
</feature>
<dbReference type="Gene3D" id="1.25.40.10">
    <property type="entry name" value="Tetratricopeptide repeat domain"/>
    <property type="match status" value="1"/>
</dbReference>